<dbReference type="Proteomes" id="UP000308267">
    <property type="component" value="Unassembled WGS sequence"/>
</dbReference>
<comment type="caution">
    <text evidence="3">The sequence shown here is derived from an EMBL/GenBank/DDBJ whole genome shotgun (WGS) entry which is preliminary data.</text>
</comment>
<dbReference type="InterPro" id="IPR036034">
    <property type="entry name" value="PDZ_sf"/>
</dbReference>
<dbReference type="Gene3D" id="2.30.42.10">
    <property type="match status" value="1"/>
</dbReference>
<dbReference type="EMBL" id="SJOL01009574">
    <property type="protein sequence ID" value="TGZ56813.1"/>
    <property type="molecule type" value="Genomic_DNA"/>
</dbReference>
<evidence type="ECO:0000313" key="4">
    <source>
        <dbReference type="Proteomes" id="UP000308267"/>
    </source>
</evidence>
<reference evidence="3 4" key="1">
    <citation type="journal article" date="2019" name="BMC Genomics">
        <title>New insights from Opisthorchis felineus genome: update on genomics of the epidemiologically important liver flukes.</title>
        <authorList>
            <person name="Ershov N.I."/>
            <person name="Mordvinov V.A."/>
            <person name="Prokhortchouk E.B."/>
            <person name="Pakharukova M.Y."/>
            <person name="Gunbin K.V."/>
            <person name="Ustyantsev K."/>
            <person name="Genaev M.A."/>
            <person name="Blinov A.G."/>
            <person name="Mazur A."/>
            <person name="Boulygina E."/>
            <person name="Tsygankova S."/>
            <person name="Khrameeva E."/>
            <person name="Chekanov N."/>
            <person name="Fan G."/>
            <person name="Xiao A."/>
            <person name="Zhang H."/>
            <person name="Xu X."/>
            <person name="Yang H."/>
            <person name="Solovyev V."/>
            <person name="Lee S.M."/>
            <person name="Liu X."/>
            <person name="Afonnikov D.A."/>
            <person name="Skryabin K.G."/>
        </authorList>
    </citation>
    <scope>NUCLEOTIDE SEQUENCE [LARGE SCALE GENOMIC DNA]</scope>
    <source>
        <strain evidence="3">AK-0245</strain>
        <tissue evidence="3">Whole organism</tissue>
    </source>
</reference>
<dbReference type="PROSITE" id="PS50106">
    <property type="entry name" value="PDZ"/>
    <property type="match status" value="1"/>
</dbReference>
<gene>
    <name evidence="3" type="ORF">CRM22_010070</name>
</gene>
<feature type="region of interest" description="Disordered" evidence="1">
    <location>
        <begin position="95"/>
        <end position="132"/>
    </location>
</feature>
<dbReference type="InterPro" id="IPR001478">
    <property type="entry name" value="PDZ"/>
</dbReference>
<dbReference type="STRING" id="147828.A0A4S2L2A8"/>
<evidence type="ECO:0000256" key="1">
    <source>
        <dbReference type="SAM" id="MobiDB-lite"/>
    </source>
</evidence>
<keyword evidence="4" id="KW-1185">Reference proteome</keyword>
<proteinExistence type="predicted"/>
<dbReference type="SUPFAM" id="SSF50156">
    <property type="entry name" value="PDZ domain-like"/>
    <property type="match status" value="1"/>
</dbReference>
<dbReference type="AlphaFoldDB" id="A0A4S2L2A8"/>
<feature type="domain" description="PDZ" evidence="2">
    <location>
        <begin position="6"/>
        <end position="88"/>
    </location>
</feature>
<dbReference type="OrthoDB" id="6288864at2759"/>
<sequence length="132" mass="14143">MESLRHVALKRSNFGYGFLLKDDGRRFGSTALVVKVKPGGCAEAGGIRVRSRVQALNGQSVQSMTFLQTSSIIRSSGNTVNVSFIDLSPVVTEKSVSSGHDDEIAHSASSMSRTSHRHGTEEHPSNGTLLSK</sequence>
<dbReference type="Pfam" id="PF00595">
    <property type="entry name" value="PDZ"/>
    <property type="match status" value="1"/>
</dbReference>
<dbReference type="SMART" id="SM00228">
    <property type="entry name" value="PDZ"/>
    <property type="match status" value="1"/>
</dbReference>
<accession>A0A4S2L2A8</accession>
<name>A0A4S2L2A8_OPIFE</name>
<evidence type="ECO:0000313" key="3">
    <source>
        <dbReference type="EMBL" id="TGZ56813.1"/>
    </source>
</evidence>
<organism evidence="3 4">
    <name type="scientific">Opisthorchis felineus</name>
    <dbReference type="NCBI Taxonomy" id="147828"/>
    <lineage>
        <taxon>Eukaryota</taxon>
        <taxon>Metazoa</taxon>
        <taxon>Spiralia</taxon>
        <taxon>Lophotrochozoa</taxon>
        <taxon>Platyhelminthes</taxon>
        <taxon>Trematoda</taxon>
        <taxon>Digenea</taxon>
        <taxon>Opisthorchiida</taxon>
        <taxon>Opisthorchiata</taxon>
        <taxon>Opisthorchiidae</taxon>
        <taxon>Opisthorchis</taxon>
    </lineage>
</organism>
<protein>
    <recommendedName>
        <fullName evidence="2">PDZ domain-containing protein</fullName>
    </recommendedName>
</protein>
<evidence type="ECO:0000259" key="2">
    <source>
        <dbReference type="PROSITE" id="PS50106"/>
    </source>
</evidence>